<evidence type="ECO:0000256" key="2">
    <source>
        <dbReference type="SAM" id="Phobius"/>
    </source>
</evidence>
<protein>
    <recommendedName>
        <fullName evidence="3">DUF7344 domain-containing protein</fullName>
    </recommendedName>
</protein>
<feature type="transmembrane region" description="Helical" evidence="2">
    <location>
        <begin position="131"/>
        <end position="150"/>
    </location>
</feature>
<keyword evidence="5" id="KW-1185">Reference proteome</keyword>
<name>A0A5D5ANN5_9EURY</name>
<evidence type="ECO:0000259" key="3">
    <source>
        <dbReference type="Pfam" id="PF24035"/>
    </source>
</evidence>
<evidence type="ECO:0000313" key="5">
    <source>
        <dbReference type="Proteomes" id="UP000324104"/>
    </source>
</evidence>
<dbReference type="Pfam" id="PF24035">
    <property type="entry name" value="DUF7344"/>
    <property type="match status" value="1"/>
</dbReference>
<organism evidence="4 5">
    <name type="scientific">Natrialba swarupiae</name>
    <dbReference type="NCBI Taxonomy" id="2448032"/>
    <lineage>
        <taxon>Archaea</taxon>
        <taxon>Methanobacteriati</taxon>
        <taxon>Methanobacteriota</taxon>
        <taxon>Stenosarchaea group</taxon>
        <taxon>Halobacteria</taxon>
        <taxon>Halobacteriales</taxon>
        <taxon>Natrialbaceae</taxon>
        <taxon>Natrialba</taxon>
    </lineage>
</organism>
<keyword evidence="2" id="KW-0812">Transmembrane</keyword>
<proteinExistence type="predicted"/>
<sequence>MSHTEAAFETRGNGSETDEITRDQTFTMLSNRRRRWVIHYLKRRDGGPVSLRTLVNTISAWEHGVEVEKLSWKQRKRVYTALRQSHLPKLDDAGVVEYDSNRGEIVLTEEAEKLQLYLEYVPERDIPWHQYYLGLATIATALTLVTWLSLPPVSELSGLALSSIITAMIVVSAITHVYHARNSRLGSAEEPPR</sequence>
<keyword evidence="2" id="KW-1133">Transmembrane helix</keyword>
<keyword evidence="2" id="KW-0472">Membrane</keyword>
<dbReference type="Proteomes" id="UP000324104">
    <property type="component" value="Unassembled WGS sequence"/>
</dbReference>
<feature type="transmembrane region" description="Helical" evidence="2">
    <location>
        <begin position="156"/>
        <end position="178"/>
    </location>
</feature>
<feature type="domain" description="DUF7344" evidence="3">
    <location>
        <begin position="26"/>
        <end position="105"/>
    </location>
</feature>
<feature type="region of interest" description="Disordered" evidence="1">
    <location>
        <begin position="1"/>
        <end position="24"/>
    </location>
</feature>
<reference evidence="4 5" key="1">
    <citation type="submission" date="2019-08" db="EMBL/GenBank/DDBJ databases">
        <title>Archaea genome.</title>
        <authorList>
            <person name="Kajale S."/>
            <person name="Shouche Y."/>
            <person name="Deshpande N."/>
            <person name="Sharma A."/>
        </authorList>
    </citation>
    <scope>NUCLEOTIDE SEQUENCE [LARGE SCALE GENOMIC DNA]</scope>
    <source>
        <strain evidence="4 5">ESP3B_9</strain>
    </source>
</reference>
<dbReference type="InterPro" id="IPR055768">
    <property type="entry name" value="DUF7344"/>
</dbReference>
<dbReference type="AlphaFoldDB" id="A0A5D5ANN5"/>
<evidence type="ECO:0000256" key="1">
    <source>
        <dbReference type="SAM" id="MobiDB-lite"/>
    </source>
</evidence>
<comment type="caution">
    <text evidence="4">The sequence shown here is derived from an EMBL/GenBank/DDBJ whole genome shotgun (WGS) entry which is preliminary data.</text>
</comment>
<dbReference type="EMBL" id="VTAW01000008">
    <property type="protein sequence ID" value="TYT62505.1"/>
    <property type="molecule type" value="Genomic_DNA"/>
</dbReference>
<accession>A0A5D5ANN5</accession>
<gene>
    <name evidence="4" type="ORF">FYC77_08420</name>
</gene>
<dbReference type="RefSeq" id="WP_149081055.1">
    <property type="nucleotide sequence ID" value="NZ_VTAW01000008.1"/>
</dbReference>
<evidence type="ECO:0000313" key="4">
    <source>
        <dbReference type="EMBL" id="TYT62505.1"/>
    </source>
</evidence>